<name>A0A7H0FN46_ENTFL</name>
<keyword evidence="4" id="KW-0238">DNA-binding</keyword>
<dbReference type="GO" id="GO:0003677">
    <property type="term" value="F:DNA binding"/>
    <property type="evidence" value="ECO:0007669"/>
    <property type="project" value="UniProtKB-KW"/>
</dbReference>
<keyword evidence="2" id="KW-0963">Cytoplasm</keyword>
<dbReference type="PRINTS" id="PR00050">
    <property type="entry name" value="COLDSHOCK"/>
</dbReference>
<dbReference type="PROSITE" id="PS00352">
    <property type="entry name" value="CSD_1"/>
    <property type="match status" value="1"/>
</dbReference>
<comment type="subcellular location">
    <subcellularLocation>
        <location evidence="1 7">Cytoplasm</location>
    </subcellularLocation>
</comment>
<feature type="domain" description="CSD" evidence="8">
    <location>
        <begin position="1"/>
        <end position="65"/>
    </location>
</feature>
<evidence type="ECO:0000256" key="7">
    <source>
        <dbReference type="RuleBase" id="RU000408"/>
    </source>
</evidence>
<dbReference type="Pfam" id="PF00313">
    <property type="entry name" value="CSD"/>
    <property type="match status" value="1"/>
</dbReference>
<evidence type="ECO:0000259" key="8">
    <source>
        <dbReference type="PROSITE" id="PS51857"/>
    </source>
</evidence>
<sequence length="67" mass="7484">MKTGTVKSFNHKRGYGFIIAEDGSEIFVHQTGICMPGFRKLLEGQAVEYETAEYEGRTKAVNVTVIE</sequence>
<keyword evidence="5" id="KW-0010">Activator</keyword>
<dbReference type="PIRSF" id="PIRSF002599">
    <property type="entry name" value="Cold_shock_A"/>
    <property type="match status" value="1"/>
</dbReference>
<reference evidence="10 12" key="2">
    <citation type="submission" date="2020-08" db="EMBL/GenBank/DDBJ databases">
        <title>Enterococcus faecalis SF28073 genome assembly.</title>
        <authorList>
            <person name="Duerkop B.A."/>
            <person name="Johnson C.N."/>
        </authorList>
    </citation>
    <scope>NUCLEOTIDE SEQUENCE [LARGE SCALE GENOMIC DNA]</scope>
    <source>
        <strain evidence="10 12">SF28073</strain>
    </source>
</reference>
<dbReference type="EMBL" id="CP060804">
    <property type="protein sequence ID" value="QNP37462.1"/>
    <property type="molecule type" value="Genomic_DNA"/>
</dbReference>
<evidence type="ECO:0000256" key="1">
    <source>
        <dbReference type="ARBA" id="ARBA00004496"/>
    </source>
</evidence>
<accession>A0A7H0FN46</accession>
<organism evidence="10 12">
    <name type="scientific">Enterococcus faecalis</name>
    <name type="common">Streptococcus faecalis</name>
    <dbReference type="NCBI Taxonomy" id="1351"/>
    <lineage>
        <taxon>Bacteria</taxon>
        <taxon>Bacillati</taxon>
        <taxon>Bacillota</taxon>
        <taxon>Bacilli</taxon>
        <taxon>Lactobacillales</taxon>
        <taxon>Enterococcaceae</taxon>
        <taxon>Enterococcus</taxon>
    </lineage>
</organism>
<dbReference type="PROSITE" id="PS51857">
    <property type="entry name" value="CSD_2"/>
    <property type="match status" value="1"/>
</dbReference>
<dbReference type="InterPro" id="IPR012340">
    <property type="entry name" value="NA-bd_OB-fold"/>
</dbReference>
<dbReference type="Proteomes" id="UP000516122">
    <property type="component" value="Chromosome"/>
</dbReference>
<evidence type="ECO:0000256" key="2">
    <source>
        <dbReference type="ARBA" id="ARBA00022490"/>
    </source>
</evidence>
<dbReference type="EMBL" id="PZZH01000001">
    <property type="protein sequence ID" value="PTN78917.1"/>
    <property type="molecule type" value="Genomic_DNA"/>
</dbReference>
<evidence type="ECO:0000313" key="10">
    <source>
        <dbReference type="EMBL" id="QNP37462.1"/>
    </source>
</evidence>
<dbReference type="RefSeq" id="WP_010714131.1">
    <property type="nucleotide sequence ID" value="NZ_AP026714.1"/>
</dbReference>
<protein>
    <submittedName>
        <fullName evidence="10">Cold shock domain-containing protein</fullName>
    </submittedName>
</protein>
<dbReference type="InterPro" id="IPR012156">
    <property type="entry name" value="Cold_shock_CspA"/>
</dbReference>
<evidence type="ECO:0000256" key="4">
    <source>
        <dbReference type="ARBA" id="ARBA00023125"/>
    </source>
</evidence>
<dbReference type="PANTHER" id="PTHR46565:SF20">
    <property type="entry name" value="COLD SHOCK DOMAIN-CONTAINING PROTEIN 4"/>
    <property type="match status" value="1"/>
</dbReference>
<dbReference type="InterPro" id="IPR011129">
    <property type="entry name" value="CSD"/>
</dbReference>
<dbReference type="SUPFAM" id="SSF50249">
    <property type="entry name" value="Nucleic acid-binding proteins"/>
    <property type="match status" value="1"/>
</dbReference>
<evidence type="ECO:0000256" key="3">
    <source>
        <dbReference type="ARBA" id="ARBA00023015"/>
    </source>
</evidence>
<reference evidence="9 11" key="1">
    <citation type="submission" date="2018-04" db="EMBL/GenBank/DDBJ databases">
        <authorList>
            <person name="Van Tyne D."/>
        </authorList>
    </citation>
    <scope>NUCLEOTIDE SEQUENCE [LARGE SCALE GENOMIC DNA]</scope>
    <source>
        <strain evidence="9 11">B2535</strain>
    </source>
</reference>
<proteinExistence type="predicted"/>
<dbReference type="SMART" id="SM00357">
    <property type="entry name" value="CSP"/>
    <property type="match status" value="1"/>
</dbReference>
<evidence type="ECO:0000313" key="9">
    <source>
        <dbReference type="EMBL" id="PTN78917.1"/>
    </source>
</evidence>
<dbReference type="PANTHER" id="PTHR46565">
    <property type="entry name" value="COLD SHOCK DOMAIN PROTEIN 2"/>
    <property type="match status" value="1"/>
</dbReference>
<keyword evidence="6" id="KW-0804">Transcription</keyword>
<dbReference type="InterPro" id="IPR002059">
    <property type="entry name" value="CSP_DNA-bd"/>
</dbReference>
<dbReference type="Proteomes" id="UP000244140">
    <property type="component" value="Unassembled WGS sequence"/>
</dbReference>
<dbReference type="GO" id="GO:0005737">
    <property type="term" value="C:cytoplasm"/>
    <property type="evidence" value="ECO:0007669"/>
    <property type="project" value="UniProtKB-SubCell"/>
</dbReference>
<evidence type="ECO:0000313" key="12">
    <source>
        <dbReference type="Proteomes" id="UP000516122"/>
    </source>
</evidence>
<evidence type="ECO:0000256" key="5">
    <source>
        <dbReference type="ARBA" id="ARBA00023159"/>
    </source>
</evidence>
<dbReference type="InterPro" id="IPR019844">
    <property type="entry name" value="CSD_CS"/>
</dbReference>
<dbReference type="AlphaFoldDB" id="A0A7H0FN46"/>
<gene>
    <name evidence="9" type="ORF">DAI13_14580</name>
    <name evidence="10" type="ORF">H9Q64_13510</name>
</gene>
<evidence type="ECO:0000256" key="6">
    <source>
        <dbReference type="ARBA" id="ARBA00023163"/>
    </source>
</evidence>
<dbReference type="Gene3D" id="2.40.50.140">
    <property type="entry name" value="Nucleic acid-binding proteins"/>
    <property type="match status" value="1"/>
</dbReference>
<keyword evidence="3" id="KW-0805">Transcription regulation</keyword>
<evidence type="ECO:0000313" key="11">
    <source>
        <dbReference type="Proteomes" id="UP000244140"/>
    </source>
</evidence>